<gene>
    <name evidence="2" type="ORF">SAMN05192551_101259</name>
</gene>
<evidence type="ECO:0000313" key="2">
    <source>
        <dbReference type="EMBL" id="SFH50277.1"/>
    </source>
</evidence>
<dbReference type="Proteomes" id="UP000199287">
    <property type="component" value="Unassembled WGS sequence"/>
</dbReference>
<accession>A0A1I3AJM5</accession>
<protein>
    <recommendedName>
        <fullName evidence="4">Flagellar motility protein MotE, a chaperone for MotC folding</fullName>
    </recommendedName>
</protein>
<sequence>MAEEIEVTQDKSSSYKIIIIIALFILLIPILTVAILYNTNESFKDTTNNVFAHIPGPVGNYFRSIPSPDEQDELKLEIAKYYIGMDEDRIVDKLLILKGEDEDLYNELRHIMSRENPRKMTNVNERLQRAFLQDGSLQRILEEIEQDQEVFAIETANYITSLTLPAGVKEIERLHSAGEIGSNELGDIFRQFSEAKAADYLRYIDDDIAQQVRMQIPSNFRSAIDRNIENQLTREAQLMNKASLYESKSVNDTLPLIGSDQHHSIQELAFIYHHFPTDRGGRILSEVNDMDFIQDLYDEMLLLEELIATRDGKTRHLGEAVTFYRNYQQKVKDMVDVYQRMDMDELAPLIERMLVSNTIIEQHIFSPEEQIVKTEENLVLDVLRGMRTADISELMGQLSTPRAALLSQKIYRE</sequence>
<evidence type="ECO:0000256" key="1">
    <source>
        <dbReference type="SAM" id="Phobius"/>
    </source>
</evidence>
<keyword evidence="1" id="KW-0472">Membrane</keyword>
<proteinExistence type="predicted"/>
<dbReference type="RefSeq" id="WP_093368806.1">
    <property type="nucleotide sequence ID" value="NZ_FOQA01000001.1"/>
</dbReference>
<evidence type="ECO:0008006" key="4">
    <source>
        <dbReference type="Google" id="ProtNLM"/>
    </source>
</evidence>
<reference evidence="3" key="1">
    <citation type="submission" date="2016-10" db="EMBL/GenBank/DDBJ databases">
        <authorList>
            <person name="Varghese N."/>
            <person name="Submissions S."/>
        </authorList>
    </citation>
    <scope>NUCLEOTIDE SEQUENCE [LARGE SCALE GENOMIC DNA]</scope>
    <source>
        <strain evidence="3">Z-7934</strain>
    </source>
</reference>
<keyword evidence="1" id="KW-1133">Transmembrane helix</keyword>
<feature type="transmembrane region" description="Helical" evidence="1">
    <location>
        <begin position="17"/>
        <end position="37"/>
    </location>
</feature>
<dbReference type="EMBL" id="FOQA01000001">
    <property type="protein sequence ID" value="SFH50277.1"/>
    <property type="molecule type" value="Genomic_DNA"/>
</dbReference>
<name>A0A1I3AJM5_9FIRM</name>
<keyword evidence="1" id="KW-0812">Transmembrane</keyword>
<dbReference type="AlphaFoldDB" id="A0A1I3AJM5"/>
<dbReference type="OrthoDB" id="1705722at2"/>
<dbReference type="STRING" id="69895.SAMN05192551_101259"/>
<evidence type="ECO:0000313" key="3">
    <source>
        <dbReference type="Proteomes" id="UP000199287"/>
    </source>
</evidence>
<keyword evidence="3" id="KW-1185">Reference proteome</keyword>
<organism evidence="2 3">
    <name type="scientific">Tindallia magadiensis</name>
    <dbReference type="NCBI Taxonomy" id="69895"/>
    <lineage>
        <taxon>Bacteria</taxon>
        <taxon>Bacillati</taxon>
        <taxon>Bacillota</taxon>
        <taxon>Clostridia</taxon>
        <taxon>Peptostreptococcales</taxon>
        <taxon>Tindalliaceae</taxon>
        <taxon>Tindallia</taxon>
    </lineage>
</organism>